<dbReference type="PANTHER" id="PTHR42852:SF6">
    <property type="entry name" value="THIOL:DISULFIDE INTERCHANGE PROTEIN DSBE"/>
    <property type="match status" value="1"/>
</dbReference>
<organism evidence="7 8">
    <name type="scientific">Roseivivax sediminis</name>
    <dbReference type="NCBI Taxonomy" id="936889"/>
    <lineage>
        <taxon>Bacteria</taxon>
        <taxon>Pseudomonadati</taxon>
        <taxon>Pseudomonadota</taxon>
        <taxon>Alphaproteobacteria</taxon>
        <taxon>Rhodobacterales</taxon>
        <taxon>Roseobacteraceae</taxon>
        <taxon>Roseivivax</taxon>
    </lineage>
</organism>
<evidence type="ECO:0000256" key="5">
    <source>
        <dbReference type="ARBA" id="ARBA00023284"/>
    </source>
</evidence>
<dbReference type="SUPFAM" id="SSF52833">
    <property type="entry name" value="Thioredoxin-like"/>
    <property type="match status" value="1"/>
</dbReference>
<sequence>MKIRPLMILPPLIFAAFAGLAYVGMYREDPQGLPSTRIGQPAPAITPEGLEGYPRVGQEMLTSGEVTLVNFWASWCPPCRAEHPQLLDYAAEGIDIVGVNFKDQSNAALTYLREEQSPFTGVAFDPQGRTAIDWGVTAPPETFIVDGDGTVLMRFQGPLVGTDFERRFVPALEEALGNAELSGAS</sequence>
<dbReference type="PANTHER" id="PTHR42852">
    <property type="entry name" value="THIOL:DISULFIDE INTERCHANGE PROTEIN DSBE"/>
    <property type="match status" value="1"/>
</dbReference>
<dbReference type="NCBIfam" id="TIGR00385">
    <property type="entry name" value="dsbE"/>
    <property type="match status" value="1"/>
</dbReference>
<protein>
    <submittedName>
        <fullName evidence="7">Cytochrome c biogenesis protein CcmG, thiol:disulfide interchange protein DsbE</fullName>
    </submittedName>
</protein>
<dbReference type="InterPro" id="IPR013740">
    <property type="entry name" value="Redoxin"/>
</dbReference>
<dbReference type="AlphaFoldDB" id="A0A1I1YDW6"/>
<keyword evidence="5" id="KW-0676">Redox-active center</keyword>
<reference evidence="7 8" key="1">
    <citation type="submission" date="2016-10" db="EMBL/GenBank/DDBJ databases">
        <authorList>
            <person name="Varghese N."/>
            <person name="Submissions S."/>
        </authorList>
    </citation>
    <scope>NUCLEOTIDE SEQUENCE [LARGE SCALE GENOMIC DNA]</scope>
    <source>
        <strain evidence="8">YIM D21,KCTC 23444,ACCC 10710</strain>
    </source>
</reference>
<dbReference type="Gene3D" id="3.40.30.10">
    <property type="entry name" value="Glutaredoxin"/>
    <property type="match status" value="1"/>
</dbReference>
<dbReference type="GO" id="GO:0015036">
    <property type="term" value="F:disulfide oxidoreductase activity"/>
    <property type="evidence" value="ECO:0007669"/>
    <property type="project" value="InterPro"/>
</dbReference>
<evidence type="ECO:0000256" key="1">
    <source>
        <dbReference type="ARBA" id="ARBA00004196"/>
    </source>
</evidence>
<evidence type="ECO:0000256" key="2">
    <source>
        <dbReference type="ARBA" id="ARBA00007758"/>
    </source>
</evidence>
<dbReference type="GO" id="GO:0017004">
    <property type="term" value="P:cytochrome complex assembly"/>
    <property type="evidence" value="ECO:0007669"/>
    <property type="project" value="UniProtKB-KW"/>
</dbReference>
<evidence type="ECO:0000256" key="3">
    <source>
        <dbReference type="ARBA" id="ARBA00022748"/>
    </source>
</evidence>
<dbReference type="InterPro" id="IPR036249">
    <property type="entry name" value="Thioredoxin-like_sf"/>
</dbReference>
<accession>A0A1I1YDW6</accession>
<evidence type="ECO:0000313" key="7">
    <source>
        <dbReference type="EMBL" id="SFE17774.1"/>
    </source>
</evidence>
<feature type="domain" description="Thioredoxin" evidence="6">
    <location>
        <begin position="36"/>
        <end position="177"/>
    </location>
</feature>
<keyword evidence="3" id="KW-0201">Cytochrome c-type biogenesis</keyword>
<dbReference type="GO" id="GO:0030288">
    <property type="term" value="C:outer membrane-bounded periplasmic space"/>
    <property type="evidence" value="ECO:0007669"/>
    <property type="project" value="InterPro"/>
</dbReference>
<dbReference type="Proteomes" id="UP000325289">
    <property type="component" value="Unassembled WGS sequence"/>
</dbReference>
<dbReference type="PROSITE" id="PS00194">
    <property type="entry name" value="THIOREDOXIN_1"/>
    <property type="match status" value="1"/>
</dbReference>
<dbReference type="PROSITE" id="PS51352">
    <property type="entry name" value="THIOREDOXIN_2"/>
    <property type="match status" value="1"/>
</dbReference>
<keyword evidence="4" id="KW-1015">Disulfide bond</keyword>
<dbReference type="InterPro" id="IPR017937">
    <property type="entry name" value="Thioredoxin_CS"/>
</dbReference>
<dbReference type="RefSeq" id="WP_223163063.1">
    <property type="nucleotide sequence ID" value="NZ_FOMS01000007.1"/>
</dbReference>
<dbReference type="Pfam" id="PF08534">
    <property type="entry name" value="Redoxin"/>
    <property type="match status" value="1"/>
</dbReference>
<comment type="similarity">
    <text evidence="2">Belongs to the thioredoxin family. DsbE subfamily.</text>
</comment>
<keyword evidence="8" id="KW-1185">Reference proteome</keyword>
<evidence type="ECO:0000256" key="4">
    <source>
        <dbReference type="ARBA" id="ARBA00023157"/>
    </source>
</evidence>
<evidence type="ECO:0000259" key="6">
    <source>
        <dbReference type="PROSITE" id="PS51352"/>
    </source>
</evidence>
<dbReference type="EMBL" id="FOMS01000007">
    <property type="protein sequence ID" value="SFE17774.1"/>
    <property type="molecule type" value="Genomic_DNA"/>
</dbReference>
<evidence type="ECO:0000313" key="8">
    <source>
        <dbReference type="Proteomes" id="UP000325289"/>
    </source>
</evidence>
<dbReference type="InterPro" id="IPR004799">
    <property type="entry name" value="Periplasmic_diS_OxRdtase_DsbE"/>
</dbReference>
<name>A0A1I1YDW6_9RHOB</name>
<proteinExistence type="inferred from homology"/>
<dbReference type="InterPro" id="IPR013766">
    <property type="entry name" value="Thioredoxin_domain"/>
</dbReference>
<dbReference type="InterPro" id="IPR050553">
    <property type="entry name" value="Thioredoxin_ResA/DsbE_sf"/>
</dbReference>
<gene>
    <name evidence="7" type="ORF">SAMN04515678_1074</name>
</gene>
<comment type="subcellular location">
    <subcellularLocation>
        <location evidence="1">Cell envelope</location>
    </subcellularLocation>
</comment>